<dbReference type="AlphaFoldDB" id="A0AAN2C9Y2"/>
<sequence length="95" mass="9714">MIDPAVAQRGEVMPFVAAATSAGAAAATSEGAAIAAAPPAAEVRKAPREGDMATTSRLMKGRAKMRTSSPGSPGKLLPEQRCSAFCRAWLARMLG</sequence>
<keyword evidence="3" id="KW-1185">Reference proteome</keyword>
<proteinExistence type="predicted"/>
<reference evidence="2 3" key="1">
    <citation type="journal article" date="2022" name="ISME Commun">
        <title>Vulcanimicrobium alpinus gen. nov. sp. nov., the first cultivated representative of the candidate phylum 'Eremiobacterota', is a metabolically versatile aerobic anoxygenic phototroph.</title>
        <authorList>
            <person name="Yabe S."/>
            <person name="Muto K."/>
            <person name="Abe K."/>
            <person name="Yokota A."/>
            <person name="Staudigel H."/>
            <person name="Tebo B.M."/>
        </authorList>
    </citation>
    <scope>NUCLEOTIDE SEQUENCE [LARGE SCALE GENOMIC DNA]</scope>
    <source>
        <strain evidence="2 3">WC8-2</strain>
    </source>
</reference>
<dbReference type="KEGG" id="vab:WPS_17090"/>
<gene>
    <name evidence="2" type="ORF">WPS_17090</name>
</gene>
<dbReference type="EMBL" id="AP025523">
    <property type="protein sequence ID" value="BDE06433.1"/>
    <property type="molecule type" value="Genomic_DNA"/>
</dbReference>
<dbReference type="RefSeq" id="WP_317997390.1">
    <property type="nucleotide sequence ID" value="NZ_AP025523.1"/>
</dbReference>
<accession>A0AAN2C9Y2</accession>
<feature type="region of interest" description="Disordered" evidence="1">
    <location>
        <begin position="39"/>
        <end position="77"/>
    </location>
</feature>
<feature type="compositionally biased region" description="Basic and acidic residues" evidence="1">
    <location>
        <begin position="42"/>
        <end position="51"/>
    </location>
</feature>
<dbReference type="Proteomes" id="UP001317532">
    <property type="component" value="Chromosome"/>
</dbReference>
<evidence type="ECO:0000313" key="2">
    <source>
        <dbReference type="EMBL" id="BDE06433.1"/>
    </source>
</evidence>
<evidence type="ECO:0000256" key="1">
    <source>
        <dbReference type="SAM" id="MobiDB-lite"/>
    </source>
</evidence>
<protein>
    <submittedName>
        <fullName evidence="2">Uncharacterized protein</fullName>
    </submittedName>
</protein>
<name>A0AAN2C9Y2_UNVUL</name>
<organism evidence="2 3">
    <name type="scientific">Vulcanimicrobium alpinum</name>
    <dbReference type="NCBI Taxonomy" id="3016050"/>
    <lineage>
        <taxon>Bacteria</taxon>
        <taxon>Bacillati</taxon>
        <taxon>Vulcanimicrobiota</taxon>
        <taxon>Vulcanimicrobiia</taxon>
        <taxon>Vulcanimicrobiales</taxon>
        <taxon>Vulcanimicrobiaceae</taxon>
        <taxon>Vulcanimicrobium</taxon>
    </lineage>
</organism>
<evidence type="ECO:0000313" key="3">
    <source>
        <dbReference type="Proteomes" id="UP001317532"/>
    </source>
</evidence>